<dbReference type="InterPro" id="IPR000399">
    <property type="entry name" value="TPP-bd_CS"/>
</dbReference>
<gene>
    <name evidence="9" type="ORF">SAMN05660710_00012</name>
</gene>
<dbReference type="InterPro" id="IPR030817">
    <property type="entry name" value="Myo_inos_IolD"/>
</dbReference>
<evidence type="ECO:0000256" key="4">
    <source>
        <dbReference type="RuleBase" id="RU362132"/>
    </source>
</evidence>
<keyword evidence="2" id="KW-0808">Transferase</keyword>
<evidence type="ECO:0000256" key="3">
    <source>
        <dbReference type="ARBA" id="ARBA00023052"/>
    </source>
</evidence>
<dbReference type="GO" id="GO:0009099">
    <property type="term" value="P:L-valine biosynthetic process"/>
    <property type="evidence" value="ECO:0007669"/>
    <property type="project" value="TreeGrafter"/>
</dbReference>
<dbReference type="Pfam" id="PF00205">
    <property type="entry name" value="TPP_enzyme_M"/>
    <property type="match status" value="1"/>
</dbReference>
<dbReference type="Gene3D" id="3.40.50.1220">
    <property type="entry name" value="TPP-binding domain"/>
    <property type="match status" value="1"/>
</dbReference>
<dbReference type="STRING" id="336292.SAMN05660710_00012"/>
<feature type="domain" description="Thiamine pyrophosphate enzyme TPP-binding" evidence="7">
    <location>
        <begin position="430"/>
        <end position="581"/>
    </location>
</feature>
<accession>A0A1G5B678</accession>
<dbReference type="Pfam" id="PF02775">
    <property type="entry name" value="TPP_enzyme_C"/>
    <property type="match status" value="1"/>
</dbReference>
<dbReference type="InterPro" id="IPR029061">
    <property type="entry name" value="THDP-binding"/>
</dbReference>
<keyword evidence="9" id="KW-0378">Hydrolase</keyword>
<keyword evidence="10" id="KW-1185">Reference proteome</keyword>
<feature type="region of interest" description="Disordered" evidence="5">
    <location>
        <begin position="1"/>
        <end position="22"/>
    </location>
</feature>
<evidence type="ECO:0000259" key="6">
    <source>
        <dbReference type="Pfam" id="PF00205"/>
    </source>
</evidence>
<comment type="similarity">
    <text evidence="1 4">Belongs to the TPP enzyme family.</text>
</comment>
<dbReference type="Proteomes" id="UP000199502">
    <property type="component" value="Unassembled WGS sequence"/>
</dbReference>
<feature type="domain" description="Thiamine pyrophosphate enzyme central" evidence="6">
    <location>
        <begin position="239"/>
        <end position="371"/>
    </location>
</feature>
<feature type="domain" description="Thiamine pyrophosphate enzyme N-terminal TPP-binding" evidence="8">
    <location>
        <begin position="82"/>
        <end position="150"/>
    </location>
</feature>
<dbReference type="PROSITE" id="PS00187">
    <property type="entry name" value="TPP_ENZYMES"/>
    <property type="match status" value="1"/>
</dbReference>
<dbReference type="SUPFAM" id="SSF52467">
    <property type="entry name" value="DHS-like NAD/FAD-binding domain"/>
    <property type="match status" value="1"/>
</dbReference>
<dbReference type="GO" id="GO:0019310">
    <property type="term" value="P:inositol catabolic process"/>
    <property type="evidence" value="ECO:0007669"/>
    <property type="project" value="InterPro"/>
</dbReference>
<evidence type="ECO:0000259" key="8">
    <source>
        <dbReference type="Pfam" id="PF02776"/>
    </source>
</evidence>
<dbReference type="InterPro" id="IPR045229">
    <property type="entry name" value="TPP_enz"/>
</dbReference>
<dbReference type="PANTHER" id="PTHR18968">
    <property type="entry name" value="THIAMINE PYROPHOSPHATE ENZYMES"/>
    <property type="match status" value="1"/>
</dbReference>
<evidence type="ECO:0000256" key="2">
    <source>
        <dbReference type="ARBA" id="ARBA00022679"/>
    </source>
</evidence>
<dbReference type="InterPro" id="IPR029035">
    <property type="entry name" value="DHS-like_NAD/FAD-binding_dom"/>
</dbReference>
<evidence type="ECO:0000256" key="5">
    <source>
        <dbReference type="SAM" id="MobiDB-lite"/>
    </source>
</evidence>
<dbReference type="CDD" id="cd07035">
    <property type="entry name" value="TPP_PYR_POX_like"/>
    <property type="match status" value="1"/>
</dbReference>
<dbReference type="GO" id="GO:0000287">
    <property type="term" value="F:magnesium ion binding"/>
    <property type="evidence" value="ECO:0007669"/>
    <property type="project" value="InterPro"/>
</dbReference>
<dbReference type="GO" id="GO:0009097">
    <property type="term" value="P:isoleucine biosynthetic process"/>
    <property type="evidence" value="ECO:0007669"/>
    <property type="project" value="TreeGrafter"/>
</dbReference>
<dbReference type="AlphaFoldDB" id="A0A1G5B678"/>
<dbReference type="NCBIfam" id="TIGR04377">
    <property type="entry name" value="myo_inos_iolD"/>
    <property type="match status" value="1"/>
</dbReference>
<evidence type="ECO:0000313" key="9">
    <source>
        <dbReference type="EMBL" id="SCX85581.1"/>
    </source>
</evidence>
<organism evidence="9 10">
    <name type="scientific">Paracoccus tibetensis</name>
    <dbReference type="NCBI Taxonomy" id="336292"/>
    <lineage>
        <taxon>Bacteria</taxon>
        <taxon>Pseudomonadati</taxon>
        <taxon>Pseudomonadota</taxon>
        <taxon>Alphaproteobacteria</taxon>
        <taxon>Rhodobacterales</taxon>
        <taxon>Paracoccaceae</taxon>
        <taxon>Paracoccus</taxon>
    </lineage>
</organism>
<dbReference type="InterPro" id="IPR011766">
    <property type="entry name" value="TPP_enzyme_TPP-bd"/>
</dbReference>
<evidence type="ECO:0000259" key="7">
    <source>
        <dbReference type="Pfam" id="PF02775"/>
    </source>
</evidence>
<dbReference type="InterPro" id="IPR012001">
    <property type="entry name" value="Thiamin_PyroP_enz_TPP-bd_dom"/>
</dbReference>
<reference evidence="9 10" key="1">
    <citation type="submission" date="2016-10" db="EMBL/GenBank/DDBJ databases">
        <authorList>
            <person name="de Groot N.N."/>
        </authorList>
    </citation>
    <scope>NUCLEOTIDE SEQUENCE [LARGE SCALE GENOMIC DNA]</scope>
    <source>
        <strain evidence="9 10">CGMCC 1.8925</strain>
    </source>
</reference>
<dbReference type="GO" id="GO:0030976">
    <property type="term" value="F:thiamine pyrophosphate binding"/>
    <property type="evidence" value="ECO:0007669"/>
    <property type="project" value="InterPro"/>
</dbReference>
<keyword evidence="3 4" id="KW-0786">Thiamine pyrophosphate</keyword>
<proteinExistence type="inferred from homology"/>
<dbReference type="PANTHER" id="PTHR18968:SF9">
    <property type="entry name" value="3D-(3,5_4)-TRIHYDROXYCYCLOHEXANE-1,2-DIONE HYDROLASE"/>
    <property type="match status" value="1"/>
</dbReference>
<dbReference type="GO" id="GO:0003984">
    <property type="term" value="F:acetolactate synthase activity"/>
    <property type="evidence" value="ECO:0007669"/>
    <property type="project" value="TreeGrafter"/>
</dbReference>
<sequence length="631" mass="66859">MNRPLSEGEAVPATTDHAGDAQMSGTIRLTAAQAMVRWLSVQMTEEGERFIDGVWAIFGHGNVAGIGEALHGIGDALPTWRGQNEQTMAHAAIAYAKGKARRRAQAVTASIGPGSTNMVTAAALAHVNRLPVLFIAGDVFANRRPDPVLQQVESFGDGTVSANDCFRPVVRYFDRITRPEHLLTALPRALRVMTDPAECGPVCLAFCQDVQAEAYDWPEAFFMPRTWRIRRPAPDAAELAEAAAMIRAAKAPVLICGGGVIYSGAEDALGDFASRLNIPVIETQAGKSALPQSHPMNFGAAGVDGSAAANAAVQEADLVIAVGTRLQDFTTGSRTLFPKARILGVNVQTHDAGKHGAATLLADARVALEALAAELKGLRFDAADPQARADWLAVVDAHCATTPAGLPTDAQVIGAVQAAAPDGIAMCAAGTMPGALKLLWQASRHGYHMEYGYSCMGYEVAGAMGLKLARPERDILCFVGDGSYMMANSELATAVMRRIPFTVILTDNRGYGCINRLQAHSGGAAFNNLYLDCRIEAQPQIDYVAHAASMGAHAVKAGDLADLQDQIRAARGRDIPTVIVIETTARPGPGDGLEAAGHFWDVAVPEVGETDTLKQAYARYIQHVAQQALIN</sequence>
<dbReference type="GO" id="GO:0016823">
    <property type="term" value="F:hydrolase activity, acting on acid carbon-carbon bonds, in ketonic substances"/>
    <property type="evidence" value="ECO:0007669"/>
    <property type="project" value="InterPro"/>
</dbReference>
<dbReference type="Pfam" id="PF02776">
    <property type="entry name" value="TPP_enzyme_N"/>
    <property type="match status" value="1"/>
</dbReference>
<dbReference type="GO" id="GO:0005948">
    <property type="term" value="C:acetolactate synthase complex"/>
    <property type="evidence" value="ECO:0007669"/>
    <property type="project" value="TreeGrafter"/>
</dbReference>
<dbReference type="InterPro" id="IPR012000">
    <property type="entry name" value="Thiamin_PyroP_enz_cen_dom"/>
</dbReference>
<dbReference type="SUPFAM" id="SSF52518">
    <property type="entry name" value="Thiamin diphosphate-binding fold (THDP-binding)"/>
    <property type="match status" value="2"/>
</dbReference>
<dbReference type="GO" id="GO:0050660">
    <property type="term" value="F:flavin adenine dinucleotide binding"/>
    <property type="evidence" value="ECO:0007669"/>
    <property type="project" value="TreeGrafter"/>
</dbReference>
<evidence type="ECO:0000313" key="10">
    <source>
        <dbReference type="Proteomes" id="UP000199502"/>
    </source>
</evidence>
<protein>
    <submittedName>
        <fullName evidence="9">3D-(3,5/4)-trihydroxycyclohexane-1,2-dione hydrolase</fullName>
    </submittedName>
</protein>
<dbReference type="Gene3D" id="3.40.50.970">
    <property type="match status" value="2"/>
</dbReference>
<evidence type="ECO:0000256" key="1">
    <source>
        <dbReference type="ARBA" id="ARBA00007812"/>
    </source>
</evidence>
<dbReference type="EMBL" id="FMVT01000001">
    <property type="protein sequence ID" value="SCX85581.1"/>
    <property type="molecule type" value="Genomic_DNA"/>
</dbReference>
<name>A0A1G5B678_9RHOB</name>